<dbReference type="GO" id="GO:1902201">
    <property type="term" value="P:negative regulation of bacterial-type flagellum-dependent cell motility"/>
    <property type="evidence" value="ECO:0007669"/>
    <property type="project" value="TreeGrafter"/>
</dbReference>
<evidence type="ECO:0000259" key="2">
    <source>
        <dbReference type="PROSITE" id="PS50887"/>
    </source>
</evidence>
<protein>
    <submittedName>
        <fullName evidence="3">GGDEF domain-containing protein</fullName>
    </submittedName>
</protein>
<name>A0A511DIC1_9PSEU</name>
<keyword evidence="1" id="KW-1133">Transmembrane helix</keyword>
<reference evidence="3 4" key="1">
    <citation type="submission" date="2019-07" db="EMBL/GenBank/DDBJ databases">
        <title>Whole genome shotgun sequence of Pseudonocardia sulfidoxydans NBRC 16205.</title>
        <authorList>
            <person name="Hosoyama A."/>
            <person name="Uohara A."/>
            <person name="Ohji S."/>
            <person name="Ichikawa N."/>
        </authorList>
    </citation>
    <scope>NUCLEOTIDE SEQUENCE [LARGE SCALE GENOMIC DNA]</scope>
    <source>
        <strain evidence="3 4">NBRC 16205</strain>
    </source>
</reference>
<dbReference type="InterPro" id="IPR000160">
    <property type="entry name" value="GGDEF_dom"/>
</dbReference>
<keyword evidence="1" id="KW-0812">Transmembrane</keyword>
<keyword evidence="4" id="KW-1185">Reference proteome</keyword>
<feature type="domain" description="GGDEF" evidence="2">
    <location>
        <begin position="276"/>
        <end position="419"/>
    </location>
</feature>
<sequence length="430" mass="44816">MFAFAARWALRSEPVRVRLLVVAAELLAVVFVAAGWLVGGGPKGDDVVLAAWLLVLGLVHIEAATGIERVRRRVAATAYFDLSSVWTFAAALLLPVRLSALVVVVLYGHLWLRVWKPAGVPMYRLVYTAATVVLAAHAAYAVVAPVRDAGAGQGLPALGWVALAAAAYLLVNNVLVAAAMALGEGRPSARELVGGVDDHVLELATLCLGVMVALALTADRWTAALALAPLLVLQRAVQVRQLEEAATTDPKTGLLNAAAWRAEAVHLLGRARRTHGSAAVLIADLDHFKAVNDTHGHLVGDAVLAAVAAELRAEVRQDDLVARFGGEEFVVLLPDLPGTGVGRREVLAVADRVRRRVQGLGVPVTTSAGPLVVDGLTISIGGATFPADGQDLESVLAAADAALYAAKDAGRNTVRVAAAPLVPQARAAED</sequence>
<dbReference type="RefSeq" id="WP_147109585.1">
    <property type="nucleotide sequence ID" value="NZ_BJVJ01000036.1"/>
</dbReference>
<feature type="transmembrane region" description="Helical" evidence="1">
    <location>
        <begin position="17"/>
        <end position="37"/>
    </location>
</feature>
<keyword evidence="1" id="KW-0472">Membrane</keyword>
<dbReference type="PROSITE" id="PS50887">
    <property type="entry name" value="GGDEF"/>
    <property type="match status" value="1"/>
</dbReference>
<dbReference type="FunFam" id="3.30.70.270:FF:000001">
    <property type="entry name" value="Diguanylate cyclase domain protein"/>
    <property type="match status" value="1"/>
</dbReference>
<dbReference type="SMART" id="SM00267">
    <property type="entry name" value="GGDEF"/>
    <property type="match status" value="1"/>
</dbReference>
<dbReference type="InterPro" id="IPR029787">
    <property type="entry name" value="Nucleotide_cyclase"/>
</dbReference>
<dbReference type="SUPFAM" id="SSF55073">
    <property type="entry name" value="Nucleotide cyclase"/>
    <property type="match status" value="1"/>
</dbReference>
<dbReference type="Gene3D" id="3.30.70.270">
    <property type="match status" value="1"/>
</dbReference>
<dbReference type="NCBIfam" id="TIGR00254">
    <property type="entry name" value="GGDEF"/>
    <property type="match status" value="1"/>
</dbReference>
<dbReference type="Proteomes" id="UP000321685">
    <property type="component" value="Unassembled WGS sequence"/>
</dbReference>
<dbReference type="PANTHER" id="PTHR45138:SF9">
    <property type="entry name" value="DIGUANYLATE CYCLASE DGCM-RELATED"/>
    <property type="match status" value="1"/>
</dbReference>
<dbReference type="GO" id="GO:0052621">
    <property type="term" value="F:diguanylate cyclase activity"/>
    <property type="evidence" value="ECO:0007669"/>
    <property type="project" value="TreeGrafter"/>
</dbReference>
<feature type="transmembrane region" description="Helical" evidence="1">
    <location>
        <begin position="124"/>
        <end position="146"/>
    </location>
</feature>
<dbReference type="GO" id="GO:0005886">
    <property type="term" value="C:plasma membrane"/>
    <property type="evidence" value="ECO:0007669"/>
    <property type="project" value="TreeGrafter"/>
</dbReference>
<proteinExistence type="predicted"/>
<feature type="transmembrane region" description="Helical" evidence="1">
    <location>
        <begin position="88"/>
        <end position="112"/>
    </location>
</feature>
<dbReference type="InterPro" id="IPR043128">
    <property type="entry name" value="Rev_trsase/Diguanyl_cyclase"/>
</dbReference>
<dbReference type="InterPro" id="IPR050469">
    <property type="entry name" value="Diguanylate_Cyclase"/>
</dbReference>
<dbReference type="CDD" id="cd01949">
    <property type="entry name" value="GGDEF"/>
    <property type="match status" value="1"/>
</dbReference>
<gene>
    <name evidence="3" type="ORF">PSU4_35050</name>
</gene>
<evidence type="ECO:0000256" key="1">
    <source>
        <dbReference type="SAM" id="Phobius"/>
    </source>
</evidence>
<dbReference type="GO" id="GO:0043709">
    <property type="term" value="P:cell adhesion involved in single-species biofilm formation"/>
    <property type="evidence" value="ECO:0007669"/>
    <property type="project" value="TreeGrafter"/>
</dbReference>
<dbReference type="PANTHER" id="PTHR45138">
    <property type="entry name" value="REGULATORY COMPONENTS OF SENSORY TRANSDUCTION SYSTEM"/>
    <property type="match status" value="1"/>
</dbReference>
<dbReference type="AlphaFoldDB" id="A0A511DIC1"/>
<feature type="transmembrane region" description="Helical" evidence="1">
    <location>
        <begin position="158"/>
        <end position="183"/>
    </location>
</feature>
<comment type="caution">
    <text evidence="3">The sequence shown here is derived from an EMBL/GenBank/DDBJ whole genome shotgun (WGS) entry which is preliminary data.</text>
</comment>
<evidence type="ECO:0000313" key="3">
    <source>
        <dbReference type="EMBL" id="GEL24551.1"/>
    </source>
</evidence>
<evidence type="ECO:0000313" key="4">
    <source>
        <dbReference type="Proteomes" id="UP000321685"/>
    </source>
</evidence>
<organism evidence="3 4">
    <name type="scientific">Pseudonocardia sulfidoxydans NBRC 16205</name>
    <dbReference type="NCBI Taxonomy" id="1223511"/>
    <lineage>
        <taxon>Bacteria</taxon>
        <taxon>Bacillati</taxon>
        <taxon>Actinomycetota</taxon>
        <taxon>Actinomycetes</taxon>
        <taxon>Pseudonocardiales</taxon>
        <taxon>Pseudonocardiaceae</taxon>
        <taxon>Pseudonocardia</taxon>
    </lineage>
</organism>
<dbReference type="EMBL" id="BJVJ01000036">
    <property type="protein sequence ID" value="GEL24551.1"/>
    <property type="molecule type" value="Genomic_DNA"/>
</dbReference>
<feature type="transmembrane region" description="Helical" evidence="1">
    <location>
        <begin position="49"/>
        <end position="67"/>
    </location>
</feature>
<accession>A0A511DIC1</accession>
<dbReference type="Pfam" id="PF00990">
    <property type="entry name" value="GGDEF"/>
    <property type="match status" value="1"/>
</dbReference>
<dbReference type="OrthoDB" id="23692at2"/>